<dbReference type="Gene3D" id="2.160.20.110">
    <property type="match status" value="1"/>
</dbReference>
<keyword evidence="5" id="KW-1185">Reference proteome</keyword>
<evidence type="ECO:0000313" key="4">
    <source>
        <dbReference type="EMBL" id="RFT05957.1"/>
    </source>
</evidence>
<name>A0A3E2B1T6_9FIRM</name>
<dbReference type="OrthoDB" id="1858867at2"/>
<dbReference type="EMBL" id="QQRQ01000021">
    <property type="protein sequence ID" value="RFT05957.1"/>
    <property type="molecule type" value="Genomic_DNA"/>
</dbReference>
<dbReference type="InterPro" id="IPR001119">
    <property type="entry name" value="SLH_dom"/>
</dbReference>
<comment type="caution">
    <text evidence="4">The sequence shown here is derived from an EMBL/GenBank/DDBJ whole genome shotgun (WGS) entry which is preliminary data.</text>
</comment>
<sequence length="553" mass="58340">MHKGGKRMKVKRRVCSAALTLAMTLSLLVTMVLPAGAVDYAGGSGTRNDPYLIATAQQLKNFRDQVNAGDRDLCASLIANVDLAGQDWDPIGLSSSGYVGTFEGNGYAIRNLKISRLSAGTSTGGSTLWGGGLFGIVGKGGVVRGLNVDGTISTQDTVSHHPDIGAIAGGNLGTIEECFATVTLRDFHLTVDSSSQSGRVNIGGIAGANAGTIRNCYVVGSMDATVTFARTDRELNMGGLVGQTYQSGATLENGYSAVTIRANTNGRAQIGGLLGHLDASGTYRNLHANGDLCTALLGSGSASRLTGCTLLGTGAMKQASFAAQLGSAFAADTQKVNQGYPILQVMAYDEESGWSEWFEDEAMGDNINQEIFDSLIPAELQNRDLTRDITRAEFCAVSVRLYEQMGGQKLDAAALDSPFADTGSDAVKKAYALGITNGVSPTAFAPYTHISREQLATMLTRVYKALNLPGWTLATDDQYTLDYSGTTPFADDGDISAYAKPSVYFMVKNQVIKGTSPTTFSPRNVTAAQEAIGYANASREQALIMAVRMFQKL</sequence>
<feature type="domain" description="SLH" evidence="3">
    <location>
        <begin position="410"/>
        <end position="473"/>
    </location>
</feature>
<dbReference type="PROSITE" id="PS51272">
    <property type="entry name" value="SLH"/>
    <property type="match status" value="2"/>
</dbReference>
<proteinExistence type="predicted"/>
<dbReference type="AlphaFoldDB" id="A0A3E2B1T6"/>
<dbReference type="Pfam" id="PF00395">
    <property type="entry name" value="SLH"/>
    <property type="match status" value="2"/>
</dbReference>
<reference evidence="4 5" key="1">
    <citation type="submission" date="2018-07" db="EMBL/GenBank/DDBJ databases">
        <title>GABA Modulating Bacteria of the Human Gut Microbiota.</title>
        <authorList>
            <person name="Strandwitz P."/>
            <person name="Kim K.H."/>
            <person name="Terekhova D."/>
            <person name="Liu J.K."/>
            <person name="Sharma A."/>
            <person name="Levering J."/>
            <person name="Mcdonald D."/>
            <person name="Dietrich D."/>
            <person name="Ramadhar T.R."/>
            <person name="Lekbua A."/>
            <person name="Mroue N."/>
            <person name="Liston C."/>
            <person name="Stewart E.J."/>
            <person name="Dubin M.J."/>
            <person name="Zengler K."/>
            <person name="Knight R."/>
            <person name="Gilbert J.A."/>
            <person name="Clardy J."/>
            <person name="Lewis K."/>
        </authorList>
    </citation>
    <scope>NUCLEOTIDE SEQUENCE [LARGE SCALE GENOMIC DNA]</scope>
    <source>
        <strain evidence="4 5">KLE1738</strain>
    </source>
</reference>
<gene>
    <name evidence="4" type="ORF">DV520_10000</name>
</gene>
<protein>
    <submittedName>
        <fullName evidence="4">S-layer homology domain-containing protein</fullName>
    </submittedName>
</protein>
<feature type="chain" id="PRO_5017678039" evidence="2">
    <location>
        <begin position="38"/>
        <end position="553"/>
    </location>
</feature>
<evidence type="ECO:0000259" key="3">
    <source>
        <dbReference type="PROSITE" id="PS51272"/>
    </source>
</evidence>
<organism evidence="4 5">
    <name type="scientific">Evtepia gabavorous</name>
    <dbReference type="NCBI Taxonomy" id="2211183"/>
    <lineage>
        <taxon>Bacteria</taxon>
        <taxon>Bacillati</taxon>
        <taxon>Bacillota</taxon>
        <taxon>Clostridia</taxon>
        <taxon>Eubacteriales</taxon>
        <taxon>Evtepia</taxon>
    </lineage>
</organism>
<evidence type="ECO:0000256" key="2">
    <source>
        <dbReference type="SAM" id="SignalP"/>
    </source>
</evidence>
<evidence type="ECO:0000313" key="5">
    <source>
        <dbReference type="Proteomes" id="UP000260649"/>
    </source>
</evidence>
<accession>A0A3E2B1T6</accession>
<feature type="signal peptide" evidence="2">
    <location>
        <begin position="1"/>
        <end position="37"/>
    </location>
</feature>
<keyword evidence="2" id="KW-0732">Signal</keyword>
<evidence type="ECO:0000256" key="1">
    <source>
        <dbReference type="ARBA" id="ARBA00022737"/>
    </source>
</evidence>
<keyword evidence="1" id="KW-0677">Repeat</keyword>
<dbReference type="Proteomes" id="UP000260649">
    <property type="component" value="Unassembled WGS sequence"/>
</dbReference>
<feature type="domain" description="SLH" evidence="3">
    <location>
        <begin position="486"/>
        <end position="553"/>
    </location>
</feature>